<dbReference type="HOGENOM" id="CLU_011409_13_3_1"/>
<dbReference type="InterPro" id="IPR052360">
    <property type="entry name" value="Transcr_Regulatory_Proteins"/>
</dbReference>
<evidence type="ECO:0000313" key="8">
    <source>
        <dbReference type="EMBL" id="EYE95729.1"/>
    </source>
</evidence>
<dbReference type="STRING" id="1388766.A0A017SGF1"/>
<feature type="region of interest" description="Disordered" evidence="7">
    <location>
        <begin position="453"/>
        <end position="514"/>
    </location>
</feature>
<gene>
    <name evidence="8" type="ORF">EURHEDRAFT_402411</name>
</gene>
<feature type="compositionally biased region" description="Polar residues" evidence="7">
    <location>
        <begin position="453"/>
        <end position="474"/>
    </location>
</feature>
<reference evidence="9" key="1">
    <citation type="journal article" date="2014" name="Nat. Commun.">
        <title>Genomic adaptations of the halophilic Dead Sea filamentous fungus Eurotium rubrum.</title>
        <authorList>
            <person name="Kis-Papo T."/>
            <person name="Weig A.R."/>
            <person name="Riley R."/>
            <person name="Persoh D."/>
            <person name="Salamov A."/>
            <person name="Sun H."/>
            <person name="Lipzen A."/>
            <person name="Wasser S.P."/>
            <person name="Rambold G."/>
            <person name="Grigoriev I.V."/>
            <person name="Nevo E."/>
        </authorList>
    </citation>
    <scope>NUCLEOTIDE SEQUENCE [LARGE SCALE GENOMIC DNA]</scope>
    <source>
        <strain evidence="9">CBS 135680</strain>
    </source>
</reference>
<dbReference type="GO" id="GO:0003677">
    <property type="term" value="F:DNA binding"/>
    <property type="evidence" value="ECO:0007669"/>
    <property type="project" value="UniProtKB-KW"/>
</dbReference>
<evidence type="ECO:0000256" key="7">
    <source>
        <dbReference type="SAM" id="MobiDB-lite"/>
    </source>
</evidence>
<evidence type="ECO:0000256" key="5">
    <source>
        <dbReference type="ARBA" id="ARBA00023163"/>
    </source>
</evidence>
<dbReference type="GeneID" id="63695263"/>
<protein>
    <submittedName>
        <fullName evidence="8">Uncharacterized protein</fullName>
    </submittedName>
</protein>
<dbReference type="GO" id="GO:0046872">
    <property type="term" value="F:metal ion binding"/>
    <property type="evidence" value="ECO:0007669"/>
    <property type="project" value="UniProtKB-KW"/>
</dbReference>
<dbReference type="Proteomes" id="UP000019804">
    <property type="component" value="Unassembled WGS sequence"/>
</dbReference>
<dbReference type="RefSeq" id="XP_040639417.1">
    <property type="nucleotide sequence ID" value="XM_040780139.1"/>
</dbReference>
<keyword evidence="4" id="KW-0238">DNA-binding</keyword>
<dbReference type="PANTHER" id="PTHR36206:SF12">
    <property type="entry name" value="ASPERCRYPTIN BIOSYNTHESIS CLUSTER-SPECIFIC TRANSCRIPTION REGULATOR ATNN-RELATED"/>
    <property type="match status" value="1"/>
</dbReference>
<evidence type="ECO:0000256" key="1">
    <source>
        <dbReference type="ARBA" id="ARBA00022723"/>
    </source>
</evidence>
<keyword evidence="9" id="KW-1185">Reference proteome</keyword>
<proteinExistence type="predicted"/>
<dbReference type="EMBL" id="KK088421">
    <property type="protein sequence ID" value="EYE95729.1"/>
    <property type="molecule type" value="Genomic_DNA"/>
</dbReference>
<evidence type="ECO:0000313" key="9">
    <source>
        <dbReference type="Proteomes" id="UP000019804"/>
    </source>
</evidence>
<evidence type="ECO:0000256" key="3">
    <source>
        <dbReference type="ARBA" id="ARBA00023015"/>
    </source>
</evidence>
<dbReference type="OrthoDB" id="2593732at2759"/>
<dbReference type="InterPro" id="IPR021858">
    <property type="entry name" value="Fun_TF"/>
</dbReference>
<sequence length="514" mass="58210">MPTVTDLSGWFSSYFWHRLVLQMSHSEGVVKRVAVALGALQMNGGSDQRVALQYYNEALSGLRGLLGSTGMRSIDVALTACILLSCFEVFRRDYAAAQMHYTSGLEILKLWRGTTAYSTVDYPYPSRSQAVIPCYERALIEHFSLLETQIVSFLQSRPGFAQDAILFEQSISKIPIPMDFTTLNEAKETFISIMNTAMNLTTRAKSRLVFKTEDEPERDENGLFRHRETYNASIQFAATLRTLTGECQLTLTQWMAAFDALYRRTCRNMSVQETASTSVLWLVYTVLYALFARDFSTGEMGYNVYVKDFENAVSHALVAIRHHHRHSSSQQRQQNRQPMFSLSLGIMSSLYFIATKCRHRGVRDMALYALSAAPLQEGLWNRDSAFLMTRVLVEMEEESRIPGTIGPEGIPVEARIIGVNFLLRAEMGELVLVVDRPGEKVERLVKLFLPASRSTPQDTLPRNPTPYVSNNQSTPDRRGSTRLQRHQRQNGHTNDDLRTGYQQKNGIQASHLSK</sequence>
<dbReference type="PANTHER" id="PTHR36206">
    <property type="entry name" value="ASPERCRYPTIN BIOSYNTHESIS CLUSTER-SPECIFIC TRANSCRIPTION REGULATOR ATNN-RELATED"/>
    <property type="match status" value="1"/>
</dbReference>
<keyword evidence="2" id="KW-0862">Zinc</keyword>
<dbReference type="Pfam" id="PF11951">
    <property type="entry name" value="Fungal_trans_2"/>
    <property type="match status" value="1"/>
</dbReference>
<keyword evidence="5" id="KW-0804">Transcription</keyword>
<accession>A0A017SGF1</accession>
<keyword evidence="6" id="KW-0539">Nucleus</keyword>
<name>A0A017SGF1_ASPRC</name>
<organism evidence="8 9">
    <name type="scientific">Aspergillus ruber (strain CBS 135680)</name>
    <dbReference type="NCBI Taxonomy" id="1388766"/>
    <lineage>
        <taxon>Eukaryota</taxon>
        <taxon>Fungi</taxon>
        <taxon>Dikarya</taxon>
        <taxon>Ascomycota</taxon>
        <taxon>Pezizomycotina</taxon>
        <taxon>Eurotiomycetes</taxon>
        <taxon>Eurotiomycetidae</taxon>
        <taxon>Eurotiales</taxon>
        <taxon>Aspergillaceae</taxon>
        <taxon>Aspergillus</taxon>
        <taxon>Aspergillus subgen. Aspergillus</taxon>
    </lineage>
</organism>
<keyword evidence="1" id="KW-0479">Metal-binding</keyword>
<evidence type="ECO:0000256" key="6">
    <source>
        <dbReference type="ARBA" id="ARBA00023242"/>
    </source>
</evidence>
<evidence type="ECO:0000256" key="2">
    <source>
        <dbReference type="ARBA" id="ARBA00022833"/>
    </source>
</evidence>
<evidence type="ECO:0000256" key="4">
    <source>
        <dbReference type="ARBA" id="ARBA00023125"/>
    </source>
</evidence>
<keyword evidence="3" id="KW-0805">Transcription regulation</keyword>
<feature type="compositionally biased region" description="Polar residues" evidence="7">
    <location>
        <begin position="500"/>
        <end position="514"/>
    </location>
</feature>
<dbReference type="AlphaFoldDB" id="A0A017SGF1"/>